<dbReference type="InParanoid" id="A0A1V8S8K8"/>
<organism evidence="8 9">
    <name type="scientific">Cryoendolithus antarcticus</name>
    <dbReference type="NCBI Taxonomy" id="1507870"/>
    <lineage>
        <taxon>Eukaryota</taxon>
        <taxon>Fungi</taxon>
        <taxon>Dikarya</taxon>
        <taxon>Ascomycota</taxon>
        <taxon>Pezizomycotina</taxon>
        <taxon>Dothideomycetes</taxon>
        <taxon>Dothideomycetidae</taxon>
        <taxon>Cladosporiales</taxon>
        <taxon>Cladosporiaceae</taxon>
        <taxon>Cryoendolithus</taxon>
    </lineage>
</organism>
<dbReference type="Proteomes" id="UP000192596">
    <property type="component" value="Unassembled WGS sequence"/>
</dbReference>
<gene>
    <name evidence="8" type="ORF">B0A48_18785</name>
</gene>
<dbReference type="AlphaFoldDB" id="A0A1V8S8K8"/>
<evidence type="ECO:0000256" key="3">
    <source>
        <dbReference type="ARBA" id="ARBA00022448"/>
    </source>
</evidence>
<evidence type="ECO:0000313" key="8">
    <source>
        <dbReference type="EMBL" id="OQN95161.1"/>
    </source>
</evidence>
<dbReference type="EMBL" id="NAJO01000147">
    <property type="protein sequence ID" value="OQN95161.1"/>
    <property type="molecule type" value="Genomic_DNA"/>
</dbReference>
<dbReference type="Pfam" id="PF03169">
    <property type="entry name" value="OPT"/>
    <property type="match status" value="1"/>
</dbReference>
<keyword evidence="3" id="KW-0813">Transport</keyword>
<evidence type="ECO:0000256" key="1">
    <source>
        <dbReference type="ARBA" id="ARBA00004141"/>
    </source>
</evidence>
<dbReference type="InterPro" id="IPR004813">
    <property type="entry name" value="OPT"/>
</dbReference>
<keyword evidence="6 7" id="KW-0472">Membrane</keyword>
<comment type="subcellular location">
    <subcellularLocation>
        <location evidence="1">Membrane</location>
        <topology evidence="1">Multi-pass membrane protein</topology>
    </subcellularLocation>
</comment>
<reference evidence="9" key="1">
    <citation type="submission" date="2017-03" db="EMBL/GenBank/DDBJ databases">
        <title>Genomes of endolithic fungi from Antarctica.</title>
        <authorList>
            <person name="Coleine C."/>
            <person name="Masonjones S."/>
            <person name="Stajich J.E."/>
        </authorList>
    </citation>
    <scope>NUCLEOTIDE SEQUENCE [LARGE SCALE GENOMIC DNA]</scope>
    <source>
        <strain evidence="9">CCFEE 5527</strain>
    </source>
</reference>
<keyword evidence="5 7" id="KW-1133">Transmembrane helix</keyword>
<evidence type="ECO:0000256" key="2">
    <source>
        <dbReference type="ARBA" id="ARBA00008807"/>
    </source>
</evidence>
<feature type="transmembrane region" description="Helical" evidence="7">
    <location>
        <begin position="53"/>
        <end position="75"/>
    </location>
</feature>
<evidence type="ECO:0000256" key="5">
    <source>
        <dbReference type="ARBA" id="ARBA00022989"/>
    </source>
</evidence>
<evidence type="ECO:0000313" key="9">
    <source>
        <dbReference type="Proteomes" id="UP000192596"/>
    </source>
</evidence>
<evidence type="ECO:0000256" key="6">
    <source>
        <dbReference type="ARBA" id="ARBA00023136"/>
    </source>
</evidence>
<feature type="transmembrane region" description="Helical" evidence="7">
    <location>
        <begin position="81"/>
        <end position="100"/>
    </location>
</feature>
<proteinExistence type="inferred from homology"/>
<sequence length="217" mass="23935">MGGEFTESEKVPFETEEAIHDLKDDGESEVEDLTDTFVPFPPFKGIPEERMPLTFRAVLIGICLGSLVNASNVYLGLKTGFTFSASMFGAIFGFGITKALSKTKIPLLRGEFDRQENSIIQASVTSAGGLSGLFPSGDGVRMHLEFNTSPKVGFDTLVLKKEILEEEAKKAGFESLHYVRPGDEVKGKVQEKNEARKMSWHGYSREDFRTASIVSLR</sequence>
<protein>
    <submittedName>
        <fullName evidence="8">Uncharacterized protein</fullName>
    </submittedName>
</protein>
<dbReference type="GO" id="GO:0035673">
    <property type="term" value="F:oligopeptide transmembrane transporter activity"/>
    <property type="evidence" value="ECO:0007669"/>
    <property type="project" value="InterPro"/>
</dbReference>
<accession>A0A1V8S8K8</accession>
<dbReference type="OrthoDB" id="3647at2759"/>
<comment type="similarity">
    <text evidence="2">Belongs to the oligopeptide OPT transporter family.</text>
</comment>
<name>A0A1V8S8K8_9PEZI</name>
<dbReference type="InterPro" id="IPR045035">
    <property type="entry name" value="YSL-like"/>
</dbReference>
<dbReference type="GO" id="GO:0000329">
    <property type="term" value="C:fungal-type vacuole membrane"/>
    <property type="evidence" value="ECO:0007669"/>
    <property type="project" value="TreeGrafter"/>
</dbReference>
<comment type="caution">
    <text evidence="8">The sequence shown here is derived from an EMBL/GenBank/DDBJ whole genome shotgun (WGS) entry which is preliminary data.</text>
</comment>
<keyword evidence="9" id="KW-1185">Reference proteome</keyword>
<dbReference type="STRING" id="1507870.A0A1V8S8K8"/>
<dbReference type="PANTHER" id="PTHR31645">
    <property type="entry name" value="OLIGOPEPTIDE TRANSPORTER YGL114W-RELATED"/>
    <property type="match status" value="1"/>
</dbReference>
<keyword evidence="4 7" id="KW-0812">Transmembrane</keyword>
<evidence type="ECO:0000256" key="7">
    <source>
        <dbReference type="SAM" id="Phobius"/>
    </source>
</evidence>
<dbReference type="PANTHER" id="PTHR31645:SF3">
    <property type="entry name" value="OLIGOPEPTIDE TRANSPORTER"/>
    <property type="match status" value="1"/>
</dbReference>
<evidence type="ECO:0000256" key="4">
    <source>
        <dbReference type="ARBA" id="ARBA00022692"/>
    </source>
</evidence>